<dbReference type="Pfam" id="PF07364">
    <property type="entry name" value="DUF1485"/>
    <property type="match status" value="1"/>
</dbReference>
<proteinExistence type="predicted"/>
<dbReference type="InterPro" id="IPR010799">
    <property type="entry name" value="MlrC_C"/>
</dbReference>
<evidence type="ECO:0000313" key="3">
    <source>
        <dbReference type="EMBL" id="MCQ5153866.1"/>
    </source>
</evidence>
<dbReference type="Proteomes" id="UP001206236">
    <property type="component" value="Unassembled WGS sequence"/>
</dbReference>
<evidence type="ECO:0000259" key="2">
    <source>
        <dbReference type="Pfam" id="PF07364"/>
    </source>
</evidence>
<gene>
    <name evidence="3" type="ORF">NE632_11190</name>
    <name evidence="4" type="ORF">PNW00_07235</name>
</gene>
<dbReference type="EMBL" id="JAQMLU010000010">
    <property type="protein sequence ID" value="MDB8750238.1"/>
    <property type="molecule type" value="Genomic_DNA"/>
</dbReference>
<reference evidence="3" key="1">
    <citation type="submission" date="2022-06" db="EMBL/GenBank/DDBJ databases">
        <title>Isolation of gut microbiota from human fecal samples.</title>
        <authorList>
            <person name="Pamer E.G."/>
            <person name="Barat B."/>
            <person name="Waligurski E."/>
            <person name="Medina S."/>
            <person name="Paddock L."/>
            <person name="Mostad J."/>
        </authorList>
    </citation>
    <scope>NUCLEOTIDE SEQUENCE</scope>
    <source>
        <strain evidence="3">DFI.5.57</strain>
    </source>
</reference>
<protein>
    <submittedName>
        <fullName evidence="3">M81 family metallopeptidase</fullName>
    </submittedName>
</protein>
<dbReference type="EMBL" id="JANGCN010000028">
    <property type="protein sequence ID" value="MCQ5153866.1"/>
    <property type="molecule type" value="Genomic_DNA"/>
</dbReference>
<feature type="domain" description="Microcystin LR degradation protein MlrC C-terminal" evidence="1">
    <location>
        <begin position="302"/>
        <end position="481"/>
    </location>
</feature>
<comment type="caution">
    <text evidence="3">The sequence shown here is derived from an EMBL/GenBank/DDBJ whole genome shotgun (WGS) entry which is preliminary data.</text>
</comment>
<dbReference type="InterPro" id="IPR015995">
    <property type="entry name" value="MlrC_N"/>
</dbReference>
<reference evidence="4" key="2">
    <citation type="submission" date="2023-01" db="EMBL/GenBank/DDBJ databases">
        <title>Human gut microbiome strain richness.</title>
        <authorList>
            <person name="Chen-Liaw A."/>
        </authorList>
    </citation>
    <scope>NUCLEOTIDE SEQUENCE</scope>
    <source>
        <strain evidence="4">D43st1_D9_D43t1_170807</strain>
    </source>
</reference>
<organism evidence="3 5">
    <name type="scientific">Ruminococcus bicirculans</name>
    <name type="common">ex Wegman et al. 2014</name>
    <dbReference type="NCBI Taxonomy" id="1160721"/>
    <lineage>
        <taxon>Bacteria</taxon>
        <taxon>Bacillati</taxon>
        <taxon>Bacillota</taxon>
        <taxon>Clostridia</taxon>
        <taxon>Eubacteriales</taxon>
        <taxon>Oscillospiraceae</taxon>
        <taxon>Ruminococcus</taxon>
    </lineage>
</organism>
<dbReference type="AlphaFoldDB" id="A0AAW5KLA0"/>
<evidence type="ECO:0000259" key="1">
    <source>
        <dbReference type="Pfam" id="PF07171"/>
    </source>
</evidence>
<name>A0AAW5KLA0_9FIRM</name>
<evidence type="ECO:0000313" key="4">
    <source>
        <dbReference type="EMBL" id="MDB8750238.1"/>
    </source>
</evidence>
<dbReference type="Pfam" id="PF07171">
    <property type="entry name" value="MlrC_C"/>
    <property type="match status" value="1"/>
</dbReference>
<dbReference type="Proteomes" id="UP001213042">
    <property type="component" value="Unassembled WGS sequence"/>
</dbReference>
<evidence type="ECO:0000313" key="5">
    <source>
        <dbReference type="Proteomes" id="UP001206236"/>
    </source>
</evidence>
<accession>A0AAW5KLA0</accession>
<feature type="domain" description="Microcystin LR degradation protein MlrC N-terminal" evidence="2">
    <location>
        <begin position="2"/>
        <end position="290"/>
    </location>
</feature>
<dbReference type="RefSeq" id="WP_195221169.1">
    <property type="nucleotide sequence ID" value="NZ_JADMWL010000011.1"/>
</dbReference>
<sequence length="497" mass="54705">MRAAVGGFFHETNTFCAIRTDLDSFKARDYIDTDDVKEFTEYFNDAREITGFLRTLAKYNDDVLPLPAAFATPSGLIEKDVYVAIKERMLERIAFTKPDVVFLNLHGAAVVEGFDDCEGDLLSSIKALVGEGTPIYAVLDLHANVSPLMVKNADLLLGYNTEPHVDIRKRESECVEIYHRQLEEGFVMKTAYAQPPLLLPAINTDTNGGAMTPFIAQAFEYEKQAGVINVSPFAGFYGSDKYNAGPSIICTVTTDVSDAQAICNDISNMFIDKKDSFFVHLDPLDKIISTIKSAPSKKYAVIDECDDPLGGGPADGTYILDKLIEGGINKIGVSTICDREITEMAFAAGEGAVIKGLLGGKTDNKHGRPLPITAVVTKLICKPIPMCEANGEEFADYGETYTDYGRIAVISTEQADIVVTENKVPTEMINIFRHLDIDSNKYSVLVLKGFGHSYKANFSDKEYVYFTAESIGVNNPDVTKIGEFKKIRRPVYPLDMK</sequence>